<keyword evidence="5" id="KW-0769">Symport</keyword>
<feature type="transmembrane region" description="Helical" evidence="8">
    <location>
        <begin position="284"/>
        <end position="302"/>
    </location>
</feature>
<organism evidence="9 10">
    <name type="scientific">Cupriavidus taiwanensis</name>
    <dbReference type="NCBI Taxonomy" id="164546"/>
    <lineage>
        <taxon>Bacteria</taxon>
        <taxon>Pseudomonadati</taxon>
        <taxon>Pseudomonadota</taxon>
        <taxon>Betaproteobacteria</taxon>
        <taxon>Burkholderiales</taxon>
        <taxon>Burkholderiaceae</taxon>
        <taxon>Cupriavidus</taxon>
    </lineage>
</organism>
<accession>A0A375IUK2</accession>
<dbReference type="InterPro" id="IPR051084">
    <property type="entry name" value="H+-coupled_symporters"/>
</dbReference>
<feature type="transmembrane region" description="Helical" evidence="8">
    <location>
        <begin position="23"/>
        <end position="48"/>
    </location>
</feature>
<evidence type="ECO:0000256" key="2">
    <source>
        <dbReference type="ARBA" id="ARBA00022448"/>
    </source>
</evidence>
<evidence type="ECO:0000313" key="9">
    <source>
        <dbReference type="EMBL" id="SPK76865.1"/>
    </source>
</evidence>
<dbReference type="AlphaFoldDB" id="A0A375IUK2"/>
<dbReference type="InterPro" id="IPR020846">
    <property type="entry name" value="MFS_dom"/>
</dbReference>
<keyword evidence="2" id="KW-0813">Transport</keyword>
<feature type="transmembrane region" description="Helical" evidence="8">
    <location>
        <begin position="314"/>
        <end position="333"/>
    </location>
</feature>
<dbReference type="Gene3D" id="1.20.1250.20">
    <property type="entry name" value="MFS general substrate transporter like domains"/>
    <property type="match status" value="2"/>
</dbReference>
<dbReference type="InterPro" id="IPR005828">
    <property type="entry name" value="MFS_sugar_transport-like"/>
</dbReference>
<feature type="transmembrane region" description="Helical" evidence="8">
    <location>
        <begin position="406"/>
        <end position="424"/>
    </location>
</feature>
<dbReference type="Proteomes" id="UP000255505">
    <property type="component" value="Plasmid II"/>
</dbReference>
<dbReference type="GO" id="GO:0015293">
    <property type="term" value="F:symporter activity"/>
    <property type="evidence" value="ECO:0007669"/>
    <property type="project" value="UniProtKB-KW"/>
</dbReference>
<evidence type="ECO:0000256" key="4">
    <source>
        <dbReference type="ARBA" id="ARBA00022692"/>
    </source>
</evidence>
<gene>
    <name evidence="9" type="ORF">CT19425_MP80494</name>
</gene>
<feature type="transmembrane region" description="Helical" evidence="8">
    <location>
        <begin position="339"/>
        <end position="363"/>
    </location>
</feature>
<feature type="transmembrane region" description="Helical" evidence="8">
    <location>
        <begin position="162"/>
        <end position="183"/>
    </location>
</feature>
<evidence type="ECO:0000313" key="10">
    <source>
        <dbReference type="Proteomes" id="UP000255505"/>
    </source>
</evidence>
<keyword evidence="4 8" id="KW-0812">Transmembrane</keyword>
<dbReference type="PROSITE" id="PS00216">
    <property type="entry name" value="SUGAR_TRANSPORT_1"/>
    <property type="match status" value="2"/>
</dbReference>
<keyword evidence="6 8" id="KW-1133">Transmembrane helix</keyword>
<evidence type="ECO:0000256" key="3">
    <source>
        <dbReference type="ARBA" id="ARBA00022475"/>
    </source>
</evidence>
<keyword evidence="3" id="KW-1003">Cell membrane</keyword>
<feature type="transmembrane region" description="Helical" evidence="8">
    <location>
        <begin position="125"/>
        <end position="150"/>
    </location>
</feature>
<protein>
    <submittedName>
        <fullName evidence="9">Alpha-ketoglutarate permease</fullName>
    </submittedName>
</protein>
<feature type="transmembrane region" description="Helical" evidence="8">
    <location>
        <begin position="60"/>
        <end position="86"/>
    </location>
</feature>
<dbReference type="RefSeq" id="WP_115666281.1">
    <property type="nucleotide sequence ID" value="NZ_LT976863.1"/>
</dbReference>
<dbReference type="PANTHER" id="PTHR43528:SF1">
    <property type="entry name" value="ALPHA-KETOGLUTARATE PERMEASE"/>
    <property type="match status" value="1"/>
</dbReference>
<evidence type="ECO:0000256" key="8">
    <source>
        <dbReference type="SAM" id="Phobius"/>
    </source>
</evidence>
<name>A0A375IUK2_9BURK</name>
<dbReference type="PANTHER" id="PTHR43528">
    <property type="entry name" value="ALPHA-KETOGLUTARATE PERMEASE"/>
    <property type="match status" value="1"/>
</dbReference>
<proteinExistence type="predicted"/>
<dbReference type="SUPFAM" id="SSF103473">
    <property type="entry name" value="MFS general substrate transporter"/>
    <property type="match status" value="1"/>
</dbReference>
<dbReference type="GO" id="GO:0005886">
    <property type="term" value="C:plasma membrane"/>
    <property type="evidence" value="ECO:0007669"/>
    <property type="project" value="UniProtKB-SubCell"/>
</dbReference>
<dbReference type="Pfam" id="PF00083">
    <property type="entry name" value="Sugar_tr"/>
    <property type="match status" value="2"/>
</dbReference>
<comment type="subcellular location">
    <subcellularLocation>
        <location evidence="1">Cell membrane</location>
        <topology evidence="1">Multi-pass membrane protein</topology>
    </subcellularLocation>
</comment>
<evidence type="ECO:0000256" key="5">
    <source>
        <dbReference type="ARBA" id="ARBA00022847"/>
    </source>
</evidence>
<evidence type="ECO:0000256" key="7">
    <source>
        <dbReference type="ARBA" id="ARBA00023136"/>
    </source>
</evidence>
<reference evidence="9 10" key="1">
    <citation type="submission" date="2018-01" db="EMBL/GenBank/DDBJ databases">
        <authorList>
            <person name="Gaut B.S."/>
            <person name="Morton B.R."/>
            <person name="Clegg M.T."/>
            <person name="Duvall M.R."/>
        </authorList>
    </citation>
    <scope>NUCLEOTIDE SEQUENCE [LARGE SCALE GENOMIC DNA]</scope>
    <source>
        <strain evidence="9">Cupriavidus taiwanensis LMG 19425</strain>
        <plasmid evidence="10">Plasmid ii</plasmid>
    </source>
</reference>
<keyword evidence="9" id="KW-0614">Plasmid</keyword>
<feature type="transmembrane region" description="Helical" evidence="8">
    <location>
        <begin position="195"/>
        <end position="216"/>
    </location>
</feature>
<dbReference type="InterPro" id="IPR005829">
    <property type="entry name" value="Sugar_transporter_CS"/>
</dbReference>
<evidence type="ECO:0000256" key="1">
    <source>
        <dbReference type="ARBA" id="ARBA00004651"/>
    </source>
</evidence>
<sequence>METTLPADAFRQPTSLTRAQSKAIAAATLGTIVEFADWVIYATFASLFSRQIFPADNEMVSLLSAFAVFAVGFIMRPVGGAVLGAYADRYGRKKGLTLSVALMAASTIVIAVCPVYATIGMAAPVILVLARLVQGFAAGGEFGSASTFLVESAAPARRAYAGSWQYFGINAGVLVAALIGYALTRTLDPQAMAAWGWRLGFAIAGLMGLVALWIRLSVAETEVFTRKVAHRTAAHPSLLVVTRHWRASLRVIGIAMAGNLTLYLWLVLFPTFAHVRTGLSLQDAFSASAISIVVSLVAIPLVGKLADRVGRKPVLLAFAGGSALFAWPGLHFLANDFWLATAIVSVGMLLSCGYAATAAAVMAEQFPSEVRATGVALPYAISVTLFGGTLPYIMTSMSEAGLSEYCWVYVAAVCAAGFLVYAFMPETKGKALE</sequence>
<dbReference type="PROSITE" id="PS00217">
    <property type="entry name" value="SUGAR_TRANSPORT_2"/>
    <property type="match status" value="1"/>
</dbReference>
<evidence type="ECO:0000256" key="6">
    <source>
        <dbReference type="ARBA" id="ARBA00022989"/>
    </source>
</evidence>
<dbReference type="FunFam" id="1.20.1250.20:FF:000001">
    <property type="entry name" value="Dicarboxylate MFS transporter"/>
    <property type="match status" value="1"/>
</dbReference>
<dbReference type="PROSITE" id="PS50850">
    <property type="entry name" value="MFS"/>
    <property type="match status" value="1"/>
</dbReference>
<feature type="transmembrane region" description="Helical" evidence="8">
    <location>
        <begin position="251"/>
        <end position="272"/>
    </location>
</feature>
<geneLocation type="plasmid" evidence="9">
    <name>II</name>
</geneLocation>
<dbReference type="InterPro" id="IPR036259">
    <property type="entry name" value="MFS_trans_sf"/>
</dbReference>
<feature type="transmembrane region" description="Helical" evidence="8">
    <location>
        <begin position="98"/>
        <end position="119"/>
    </location>
</feature>
<keyword evidence="7 8" id="KW-0472">Membrane</keyword>
<dbReference type="EMBL" id="LT991977">
    <property type="protein sequence ID" value="SPK76865.1"/>
    <property type="molecule type" value="Genomic_DNA"/>
</dbReference>
<feature type="transmembrane region" description="Helical" evidence="8">
    <location>
        <begin position="375"/>
        <end position="394"/>
    </location>
</feature>